<feature type="domain" description="Glycosyltransferase RgtA/B/C/D-like" evidence="9">
    <location>
        <begin position="94"/>
        <end position="246"/>
    </location>
</feature>
<protein>
    <recommendedName>
        <fullName evidence="9">Glycosyltransferase RgtA/B/C/D-like domain-containing protein</fullName>
    </recommendedName>
</protein>
<evidence type="ECO:0000256" key="8">
    <source>
        <dbReference type="SAM" id="Phobius"/>
    </source>
</evidence>
<feature type="transmembrane region" description="Helical" evidence="8">
    <location>
        <begin position="116"/>
        <end position="133"/>
    </location>
</feature>
<evidence type="ECO:0000256" key="4">
    <source>
        <dbReference type="ARBA" id="ARBA00022679"/>
    </source>
</evidence>
<dbReference type="AlphaFoldDB" id="A0A0G0LXX6"/>
<evidence type="ECO:0000256" key="5">
    <source>
        <dbReference type="ARBA" id="ARBA00022692"/>
    </source>
</evidence>
<evidence type="ECO:0000256" key="2">
    <source>
        <dbReference type="ARBA" id="ARBA00022475"/>
    </source>
</evidence>
<keyword evidence="7 8" id="KW-0472">Membrane</keyword>
<keyword evidence="4" id="KW-0808">Transferase</keyword>
<dbReference type="InterPro" id="IPR038731">
    <property type="entry name" value="RgtA/B/C-like"/>
</dbReference>
<comment type="caution">
    <text evidence="10">The sequence shown here is derived from an EMBL/GenBank/DDBJ whole genome shotgun (WGS) entry which is preliminary data.</text>
</comment>
<reference evidence="10 11" key="1">
    <citation type="journal article" date="2015" name="Nature">
        <title>rRNA introns, odd ribosomes, and small enigmatic genomes across a large radiation of phyla.</title>
        <authorList>
            <person name="Brown C.T."/>
            <person name="Hug L.A."/>
            <person name="Thomas B.C."/>
            <person name="Sharon I."/>
            <person name="Castelle C.J."/>
            <person name="Singh A."/>
            <person name="Wilkins M.J."/>
            <person name="Williams K.H."/>
            <person name="Banfield J.F."/>
        </authorList>
    </citation>
    <scope>NUCLEOTIDE SEQUENCE [LARGE SCALE GENOMIC DNA]</scope>
</reference>
<feature type="transmembrane region" description="Helical" evidence="8">
    <location>
        <begin position="382"/>
        <end position="402"/>
    </location>
</feature>
<name>A0A0G0LXX6_9BACT</name>
<feature type="transmembrane region" description="Helical" evidence="8">
    <location>
        <begin position="332"/>
        <end position="349"/>
    </location>
</feature>
<feature type="transmembrane region" description="Helical" evidence="8">
    <location>
        <begin position="233"/>
        <end position="252"/>
    </location>
</feature>
<dbReference type="PANTHER" id="PTHR33908">
    <property type="entry name" value="MANNOSYLTRANSFERASE YKCB-RELATED"/>
    <property type="match status" value="1"/>
</dbReference>
<comment type="subcellular location">
    <subcellularLocation>
        <location evidence="1">Cell membrane</location>
        <topology evidence="1">Multi-pass membrane protein</topology>
    </subcellularLocation>
</comment>
<evidence type="ECO:0000256" key="6">
    <source>
        <dbReference type="ARBA" id="ARBA00022989"/>
    </source>
</evidence>
<dbReference type="GO" id="GO:0010041">
    <property type="term" value="P:response to iron(III) ion"/>
    <property type="evidence" value="ECO:0007669"/>
    <property type="project" value="TreeGrafter"/>
</dbReference>
<evidence type="ECO:0000259" key="9">
    <source>
        <dbReference type="Pfam" id="PF13231"/>
    </source>
</evidence>
<keyword evidence="5 8" id="KW-0812">Transmembrane</keyword>
<gene>
    <name evidence="10" type="ORF">UT23_C0025G0019</name>
</gene>
<keyword evidence="2" id="KW-1003">Cell membrane</keyword>
<dbReference type="PANTHER" id="PTHR33908:SF3">
    <property type="entry name" value="UNDECAPRENYL PHOSPHATE-ALPHA-4-AMINO-4-DEOXY-L-ARABINOSE ARABINOSYL TRANSFERASE"/>
    <property type="match status" value="1"/>
</dbReference>
<evidence type="ECO:0000256" key="3">
    <source>
        <dbReference type="ARBA" id="ARBA00022676"/>
    </source>
</evidence>
<dbReference type="GO" id="GO:0009103">
    <property type="term" value="P:lipopolysaccharide biosynthetic process"/>
    <property type="evidence" value="ECO:0007669"/>
    <property type="project" value="UniProtKB-ARBA"/>
</dbReference>
<proteinExistence type="predicted"/>
<evidence type="ECO:0000256" key="1">
    <source>
        <dbReference type="ARBA" id="ARBA00004651"/>
    </source>
</evidence>
<dbReference type="InterPro" id="IPR050297">
    <property type="entry name" value="LipidA_mod_glycosyltrf_83"/>
</dbReference>
<keyword evidence="3" id="KW-0328">Glycosyltransferase</keyword>
<evidence type="ECO:0000256" key="7">
    <source>
        <dbReference type="ARBA" id="ARBA00023136"/>
    </source>
</evidence>
<dbReference type="GO" id="GO:0005886">
    <property type="term" value="C:plasma membrane"/>
    <property type="evidence" value="ECO:0007669"/>
    <property type="project" value="UniProtKB-SubCell"/>
</dbReference>
<evidence type="ECO:0000313" key="10">
    <source>
        <dbReference type="EMBL" id="KKQ96788.1"/>
    </source>
</evidence>
<feature type="transmembrane region" description="Helical" evidence="8">
    <location>
        <begin position="31"/>
        <end position="48"/>
    </location>
</feature>
<feature type="transmembrane region" description="Helical" evidence="8">
    <location>
        <begin position="200"/>
        <end position="221"/>
    </location>
</feature>
<organism evidence="10 11">
    <name type="scientific">Candidatus Woesebacteria bacterium GW2011_GWA1_39_12</name>
    <dbReference type="NCBI Taxonomy" id="1618549"/>
    <lineage>
        <taxon>Bacteria</taxon>
        <taxon>Candidatus Woeseibacteriota</taxon>
    </lineage>
</organism>
<accession>A0A0G0LXX6</accession>
<feature type="transmembrane region" description="Helical" evidence="8">
    <location>
        <begin position="163"/>
        <end position="180"/>
    </location>
</feature>
<dbReference type="EMBL" id="LBWA01000025">
    <property type="protein sequence ID" value="KKQ96788.1"/>
    <property type="molecule type" value="Genomic_DNA"/>
</dbReference>
<feature type="transmembrane region" description="Helical" evidence="8">
    <location>
        <begin position="414"/>
        <end position="431"/>
    </location>
</feature>
<evidence type="ECO:0000313" key="11">
    <source>
        <dbReference type="Proteomes" id="UP000034325"/>
    </source>
</evidence>
<dbReference type="GO" id="GO:0016763">
    <property type="term" value="F:pentosyltransferase activity"/>
    <property type="evidence" value="ECO:0007669"/>
    <property type="project" value="TreeGrafter"/>
</dbReference>
<dbReference type="Pfam" id="PF13231">
    <property type="entry name" value="PMT_2"/>
    <property type="match status" value="1"/>
</dbReference>
<dbReference type="Proteomes" id="UP000034325">
    <property type="component" value="Unassembled WGS sequence"/>
</dbReference>
<keyword evidence="6 8" id="KW-1133">Transmembrane helix</keyword>
<feature type="transmembrane region" description="Helical" evidence="8">
    <location>
        <begin position="358"/>
        <end position="376"/>
    </location>
</feature>
<sequence length="585" mass="67004">MAISHVIRLVKALLLSYNCFVKIKLFVKKNALLYLIIAISVFFRIWKLDKVPIELFGDEVDAGIQAYSILKTGKDVFSNPYPVIFHSFSEYRLPLQIYSMAVTIGLFGMTEIGVRLASVIFGVLSIFGVYFLAKELINRKVAIIAALFLSISPWHLQFSRQANDSGFILPFLLFGLWFFIKGLKKYRYMVISSMLFSLSFYGYATSALFTPLLVLFLFFIYRKTFLNYGMKKIAALAFVVLLVLIPYLNASIKGSTTGRFSYISVFNDENVKKDSAGKLLISTSPVSRLFYNNKSLALSKVITNYLNSYSTNFLLTLGDPDLRNSVGAMGELYYFDIVFIIIGVFFLLTKNYRKDKKIMILFTWLLISPVPSSLTSDGASHAARLILMLPPLIIFSAVGFHSLISTSGKILKKVILVGIIFTMVINIIYYFNQYYVIWPRESWRFWQTGYKEMFNYVKSVEGDFERVYFNNTYEPALPRFLFWYKYDPKLFSKEFEDDKHIPDIVPGFNGFKLGEKYYFGQIQKPVENLAKEGSLIVASARDDITNPNIFNNPNLKLLKVVVSPVDTPIFYIFTGVNNNESKNEK</sequence>